<evidence type="ECO:0000313" key="2">
    <source>
        <dbReference type="Proteomes" id="UP000283634"/>
    </source>
</evidence>
<dbReference type="Proteomes" id="UP000283634">
    <property type="component" value="Unassembled WGS sequence"/>
</dbReference>
<gene>
    <name evidence="1" type="ORF">TraAM80_00163</name>
</gene>
<dbReference type="EMBL" id="MKGL01000003">
    <property type="protein sequence ID" value="RNF12620.1"/>
    <property type="molecule type" value="Genomic_DNA"/>
</dbReference>
<reference evidence="1 2" key="1">
    <citation type="journal article" date="2018" name="BMC Genomics">
        <title>Genomic comparison of Trypanosoma conorhini and Trypanosoma rangeli to Trypanosoma cruzi strains of high and low virulence.</title>
        <authorList>
            <person name="Bradwell K.R."/>
            <person name="Koparde V.N."/>
            <person name="Matveyev A.V."/>
            <person name="Serrano M.G."/>
            <person name="Alves J.M."/>
            <person name="Parikh H."/>
            <person name="Huang B."/>
            <person name="Lee V."/>
            <person name="Espinosa-Alvarez O."/>
            <person name="Ortiz P.A."/>
            <person name="Costa-Martins A.G."/>
            <person name="Teixeira M.M."/>
            <person name="Buck G.A."/>
        </authorList>
    </citation>
    <scope>NUCLEOTIDE SEQUENCE [LARGE SCALE GENOMIC DNA]</scope>
    <source>
        <strain evidence="1 2">AM80</strain>
    </source>
</reference>
<dbReference type="OMA" id="MRRNPPQ"/>
<accession>A0A3R7RTJ3</accession>
<dbReference type="OrthoDB" id="269992at2759"/>
<organism evidence="1 2">
    <name type="scientific">Trypanosoma rangeli</name>
    <dbReference type="NCBI Taxonomy" id="5698"/>
    <lineage>
        <taxon>Eukaryota</taxon>
        <taxon>Discoba</taxon>
        <taxon>Euglenozoa</taxon>
        <taxon>Kinetoplastea</taxon>
        <taxon>Metakinetoplastina</taxon>
        <taxon>Trypanosomatida</taxon>
        <taxon>Trypanosomatidae</taxon>
        <taxon>Trypanosoma</taxon>
        <taxon>Herpetosoma</taxon>
    </lineage>
</organism>
<keyword evidence="2" id="KW-1185">Reference proteome</keyword>
<protein>
    <submittedName>
        <fullName evidence="1">Uncharacterized protein</fullName>
    </submittedName>
</protein>
<dbReference type="VEuPathDB" id="TriTrypDB:TRSC58_02890"/>
<dbReference type="GeneID" id="40324096"/>
<dbReference type="AlphaFoldDB" id="A0A3R7RTJ3"/>
<proteinExistence type="predicted"/>
<sequence>MEDVSTLPVNVGAATHVATPFPIGCMPITSDELSSLLVSSRSSNVNTHPPPSTARDIKKAMEKFQPFHPVHLNTFLQGYLSGRAHVTEEALSNIRQLSLSADRQWLYQCQLLALQQLLCELEWRCSGVVPEMKPGDSLLLPQLRQGLAEYQGKVPRITVSNCHFLFVGDANVGSQGQGKREFSAEISLKNDGDSNCFVKVSEVHTFIDGESVPGDYLGCACVKERTLCGGEAITFHLALKPIPRHCMSLFEAVAVLSINTYVKVFVTFTVVSEKQRPFGTGLPQCLPIIVQYSPVGVYTCPLVLQLLKHQFIRQQGLTSKTVARLLVGKSRNFTTYNREVMREATRVKEILEEELDFAEVLATYRSSLPQNSWGNTELPHSCAQPAGYPPGGVLPTAVAAVSLMSCFPNAATRLPAALTNAQPDVLMGLILIWLAELEATTFEASLFTCDPMTYLGMLPPHLRGVIFWIVDLCGGLLLHQSMNEVSVRHLALTFAAVLMRKKRMPDEGSADIVFMETVLYRRLGEPWADTMLANVALHQAAANAFVHWITVYSVSYKEYSSH</sequence>
<name>A0A3R7RTJ3_TRYRA</name>
<comment type="caution">
    <text evidence="1">The sequence shown here is derived from an EMBL/GenBank/DDBJ whole genome shotgun (WGS) entry which is preliminary data.</text>
</comment>
<evidence type="ECO:0000313" key="1">
    <source>
        <dbReference type="EMBL" id="RNF12620.1"/>
    </source>
</evidence>
<dbReference type="RefSeq" id="XP_029242850.1">
    <property type="nucleotide sequence ID" value="XM_029377254.1"/>
</dbReference>